<reference evidence="2" key="1">
    <citation type="journal article" date="2021" name="Proc. Natl. Acad. Sci. U.S.A.">
        <title>A Catalog of Tens of Thousands of Viruses from Human Metagenomes Reveals Hidden Associations with Chronic Diseases.</title>
        <authorList>
            <person name="Tisza M.J."/>
            <person name="Buck C.B."/>
        </authorList>
    </citation>
    <scope>NUCLEOTIDE SEQUENCE</scope>
    <source>
        <strain evidence="2">CtkfK18</strain>
    </source>
</reference>
<accession>A0A8S5VH32</accession>
<organism evidence="2">
    <name type="scientific">Myoviridae sp. ctkfK18</name>
    <dbReference type="NCBI Taxonomy" id="2825165"/>
    <lineage>
        <taxon>Viruses</taxon>
        <taxon>Duplodnaviria</taxon>
        <taxon>Heunggongvirae</taxon>
        <taxon>Uroviricota</taxon>
        <taxon>Caudoviricetes</taxon>
    </lineage>
</organism>
<evidence type="ECO:0000256" key="1">
    <source>
        <dbReference type="SAM" id="Coils"/>
    </source>
</evidence>
<keyword evidence="1" id="KW-0175">Coiled coil</keyword>
<feature type="coiled-coil region" evidence="1">
    <location>
        <begin position="94"/>
        <end position="121"/>
    </location>
</feature>
<sequence length="121" mass="13988">MKKYVVINRLPKKGLKLEKGDEMFQVSYNENIGIITSVILCRIRYNARISKYEIESLVESKAYYKKLFAIVGSIKFANKLAELQDDSKMKNLQYDIEVRDMEELQAQLSNAMNDLRSIGDA</sequence>
<evidence type="ECO:0000313" key="2">
    <source>
        <dbReference type="EMBL" id="DAG05923.1"/>
    </source>
</evidence>
<name>A0A8S5VH32_9CAUD</name>
<dbReference type="EMBL" id="BK016265">
    <property type="protein sequence ID" value="DAG05923.1"/>
    <property type="molecule type" value="Genomic_DNA"/>
</dbReference>
<proteinExistence type="predicted"/>
<protein>
    <submittedName>
        <fullName evidence="2">Uncharacterized protein</fullName>
    </submittedName>
</protein>